<feature type="domain" description="ATP-grasp" evidence="5">
    <location>
        <begin position="107"/>
        <end position="297"/>
    </location>
</feature>
<proteinExistence type="predicted"/>
<dbReference type="Proteomes" id="UP001652409">
    <property type="component" value="Unassembled WGS sequence"/>
</dbReference>
<comment type="caution">
    <text evidence="6">The sequence shown here is derived from an EMBL/GenBank/DDBJ whole genome shotgun (WGS) entry which is preliminary data.</text>
</comment>
<evidence type="ECO:0000256" key="3">
    <source>
        <dbReference type="ARBA" id="ARBA00022840"/>
    </source>
</evidence>
<evidence type="ECO:0000313" key="7">
    <source>
        <dbReference type="Proteomes" id="UP001652409"/>
    </source>
</evidence>
<keyword evidence="3 4" id="KW-0067">ATP-binding</keyword>
<keyword evidence="2 4" id="KW-0547">Nucleotide-binding</keyword>
<dbReference type="Gene3D" id="3.40.50.20">
    <property type="match status" value="1"/>
</dbReference>
<protein>
    <submittedName>
        <fullName evidence="6">ATP-grasp domain-containing protein</fullName>
    </submittedName>
</protein>
<evidence type="ECO:0000256" key="1">
    <source>
        <dbReference type="ARBA" id="ARBA00022598"/>
    </source>
</evidence>
<dbReference type="InterPro" id="IPR013815">
    <property type="entry name" value="ATP_grasp_subdomain_1"/>
</dbReference>
<keyword evidence="7" id="KW-1185">Reference proteome</keyword>
<organism evidence="6 7">
    <name type="scientific">Blautia ammoniilytica</name>
    <dbReference type="NCBI Taxonomy" id="2981782"/>
    <lineage>
        <taxon>Bacteria</taxon>
        <taxon>Bacillati</taxon>
        <taxon>Bacillota</taxon>
        <taxon>Clostridia</taxon>
        <taxon>Lachnospirales</taxon>
        <taxon>Lachnospiraceae</taxon>
        <taxon>Blautia</taxon>
    </lineage>
</organism>
<gene>
    <name evidence="6" type="ORF">OCV61_08115</name>
</gene>
<keyword evidence="1" id="KW-0436">Ligase</keyword>
<evidence type="ECO:0000259" key="5">
    <source>
        <dbReference type="PROSITE" id="PS50975"/>
    </source>
</evidence>
<dbReference type="Gene3D" id="3.30.470.20">
    <property type="entry name" value="ATP-grasp fold, B domain"/>
    <property type="match status" value="1"/>
</dbReference>
<evidence type="ECO:0000256" key="4">
    <source>
        <dbReference type="PROSITE-ProRule" id="PRU00409"/>
    </source>
</evidence>
<dbReference type="PANTHER" id="PTHR43585:SF2">
    <property type="entry name" value="ATP-GRASP ENZYME FSQD"/>
    <property type="match status" value="1"/>
</dbReference>
<dbReference type="EMBL" id="JAOQJL010000013">
    <property type="protein sequence ID" value="MCU6765378.1"/>
    <property type="molecule type" value="Genomic_DNA"/>
</dbReference>
<reference evidence="6 7" key="1">
    <citation type="journal article" date="2021" name="ISME Commun">
        <title>Automated analysis of genomic sequences facilitates high-throughput and comprehensive description of bacteria.</title>
        <authorList>
            <person name="Hitch T.C.A."/>
        </authorList>
    </citation>
    <scope>NUCLEOTIDE SEQUENCE [LARGE SCALE GENOMIC DNA]</scope>
    <source>
        <strain evidence="6 7">Sanger_23</strain>
    </source>
</reference>
<dbReference type="Gene3D" id="3.30.1490.20">
    <property type="entry name" value="ATP-grasp fold, A domain"/>
    <property type="match status" value="1"/>
</dbReference>
<dbReference type="PROSITE" id="PS50975">
    <property type="entry name" value="ATP_GRASP"/>
    <property type="match status" value="1"/>
</dbReference>
<dbReference type="InterPro" id="IPR011761">
    <property type="entry name" value="ATP-grasp"/>
</dbReference>
<dbReference type="SUPFAM" id="SSF56059">
    <property type="entry name" value="Glutathione synthetase ATP-binding domain-like"/>
    <property type="match status" value="1"/>
</dbReference>
<accession>A0ABT2TT10</accession>
<dbReference type="Pfam" id="PF13535">
    <property type="entry name" value="ATP-grasp_4"/>
    <property type="match status" value="1"/>
</dbReference>
<dbReference type="RefSeq" id="WP_158421408.1">
    <property type="nucleotide sequence ID" value="NZ_JAOQJL010000013.1"/>
</dbReference>
<evidence type="ECO:0000313" key="6">
    <source>
        <dbReference type="EMBL" id="MCU6765378.1"/>
    </source>
</evidence>
<sequence>MKKIVIIGANDFQRPLIRKAKDMGYQTHVFAWREGATGASDADYFYEISITEKEKILEICKQIQPDGVATIGSDLANITVQYLAERLGLPGNSEECIKNSTNKYAMRKAFLLAGIPVPFFTIVEEEDKVQIPEYPVIVKPTDRSGSRAITKVNNSRELKAAITAAVSQSFEKKAIVEGYLSGDEYSMETISFAGQHHCLAITKKYTTGTPHFIETGHLQPAPLHTETEEKAKKMIFAALDALQVKNGAGHSEFRIDEKGDIHIIEIGSRMGGDCIGSHLVPLSTGQDFVGMVVDIALGNAPKFARKQEGMYAAIRFIMDEKDLQAYYQLKETCPEIIREFVLDSQPGSHPITDSGSRYGYYIVQTDSLEQARKILGSVS</sequence>
<dbReference type="InterPro" id="IPR052032">
    <property type="entry name" value="ATP-dep_AA_Ligase"/>
</dbReference>
<evidence type="ECO:0000256" key="2">
    <source>
        <dbReference type="ARBA" id="ARBA00022741"/>
    </source>
</evidence>
<name>A0ABT2TT10_9FIRM</name>
<dbReference type="PANTHER" id="PTHR43585">
    <property type="entry name" value="FUMIPYRROLE BIOSYNTHESIS PROTEIN C"/>
    <property type="match status" value="1"/>
</dbReference>